<dbReference type="InterPro" id="IPR002791">
    <property type="entry name" value="ARMT1-like_metal-bd"/>
</dbReference>
<keyword evidence="10" id="KW-0808">Transferase</keyword>
<comment type="function">
    <text evidence="8 10">Metal-dependent phosphatase that shows phosphatase activity against several substrates, including fructose-1-phosphate and fructose-6-phosphate. Its preference for fructose-1-phosphate, a strong glycating agent that causes DNA damage rather than a canonical yeast metabolite, suggests a damage-control function in hexose phosphate metabolism. Has also been shown to have O-methyltransferase activity that methylates glutamate residues of target proteins to form gamma-glutamyl methyl ester residues. Possibly methylates PCNA, suggesting it is involved in the DNA damage response.</text>
</comment>
<feature type="domain" description="Damage-control phosphatase ARMT1-like metal-binding" evidence="11">
    <location>
        <begin position="21"/>
        <end position="410"/>
    </location>
</feature>
<dbReference type="EC" id="3.1.3.-" evidence="10"/>
<dbReference type="PANTHER" id="PTHR12260">
    <property type="entry name" value="DAMAGE-CONTROL PHOSPHATASE ARMT1"/>
    <property type="match status" value="1"/>
</dbReference>
<evidence type="ECO:0000256" key="9">
    <source>
        <dbReference type="ARBA" id="ARBA00048809"/>
    </source>
</evidence>
<evidence type="ECO:0000256" key="2">
    <source>
        <dbReference type="ARBA" id="ARBA00001326"/>
    </source>
</evidence>
<keyword evidence="4" id="KW-0533">Nickel</keyword>
<evidence type="ECO:0000313" key="13">
    <source>
        <dbReference type="RefSeq" id="XP_022331464.1"/>
    </source>
</evidence>
<proteinExistence type="inferred from homology"/>
<keyword evidence="5 10" id="KW-0479">Metal-binding</keyword>
<evidence type="ECO:0000256" key="6">
    <source>
        <dbReference type="ARBA" id="ARBA00022801"/>
    </source>
</evidence>
<dbReference type="GO" id="GO:0032259">
    <property type="term" value="P:methylation"/>
    <property type="evidence" value="ECO:0007669"/>
    <property type="project" value="UniProtKB-KW"/>
</dbReference>
<dbReference type="InterPro" id="IPR039763">
    <property type="entry name" value="ARMT1"/>
</dbReference>
<keyword evidence="10" id="KW-0489">Methyltransferase</keyword>
<comment type="catalytic activity">
    <reaction evidence="9 10">
        <text>beta-D-fructose 6-phosphate = dihydroxyacetone + D-glyceraldehyde 3-phosphate</text>
        <dbReference type="Rhea" id="RHEA:28002"/>
        <dbReference type="ChEBI" id="CHEBI:16016"/>
        <dbReference type="ChEBI" id="CHEBI:57634"/>
        <dbReference type="ChEBI" id="CHEBI:59776"/>
    </reaction>
</comment>
<protein>
    <recommendedName>
        <fullName evidence="10">Sugar phosphate phosphatase</fullName>
        <ecNumber evidence="10">2.1.1.-</ecNumber>
        <ecNumber evidence="10">3.1.3.-</ecNumber>
    </recommendedName>
</protein>
<evidence type="ECO:0000313" key="12">
    <source>
        <dbReference type="Proteomes" id="UP000694844"/>
    </source>
</evidence>
<evidence type="ECO:0000256" key="4">
    <source>
        <dbReference type="ARBA" id="ARBA00022596"/>
    </source>
</evidence>
<dbReference type="Gene3D" id="3.40.50.10880">
    <property type="entry name" value="Uncharacterised protein PF01937, DUF89, domain 3"/>
    <property type="match status" value="1"/>
</dbReference>
<dbReference type="AlphaFoldDB" id="A0A8B8DVB8"/>
<comment type="catalytic activity">
    <reaction evidence="2 10">
        <text>beta-D-fructose 1-phosphate + H2O = D-fructose + phosphate</text>
        <dbReference type="Rhea" id="RHEA:35603"/>
        <dbReference type="ChEBI" id="CHEBI:15377"/>
        <dbReference type="ChEBI" id="CHEBI:37721"/>
        <dbReference type="ChEBI" id="CHEBI:43474"/>
        <dbReference type="ChEBI" id="CHEBI:138881"/>
    </reaction>
</comment>
<dbReference type="Pfam" id="PF01937">
    <property type="entry name" value="ARMT1-like_dom"/>
    <property type="match status" value="1"/>
</dbReference>
<comment type="cofactor">
    <cofactor evidence="10">
        <name>Mn(2+)</name>
        <dbReference type="ChEBI" id="CHEBI:29035"/>
    </cofactor>
    <cofactor evidence="10">
        <name>Ni(2+)</name>
        <dbReference type="ChEBI" id="CHEBI:49786"/>
    </cofactor>
</comment>
<evidence type="ECO:0000256" key="10">
    <source>
        <dbReference type="RuleBase" id="RU367030"/>
    </source>
</evidence>
<dbReference type="GO" id="GO:0046872">
    <property type="term" value="F:metal ion binding"/>
    <property type="evidence" value="ECO:0007669"/>
    <property type="project" value="UniProtKB-UniRule"/>
</dbReference>
<dbReference type="GO" id="GO:0016462">
    <property type="term" value="F:pyrophosphatase activity"/>
    <property type="evidence" value="ECO:0007669"/>
    <property type="project" value="UniProtKB-ARBA"/>
</dbReference>
<dbReference type="GeneID" id="111129394"/>
<dbReference type="RefSeq" id="XP_022331464.1">
    <property type="nucleotide sequence ID" value="XM_022475756.1"/>
</dbReference>
<dbReference type="FunFam" id="3.40.50.10880:FF:000005">
    <property type="entry name" value="DUF89-domain-containing protein"/>
    <property type="match status" value="1"/>
</dbReference>
<keyword evidence="7 10" id="KW-0464">Manganese</keyword>
<sequence length="435" mass="49864">MEEKLPEPLSAKNKSSFAYLTIRDRLPVILSKVADTVYRKKTAVKDIHGEDATEELKFIAGCISKLRNELQTDKAVIPLRDNAPDTEIWNSSIAELAKKEGEEPKWFKSPWLYVECYMYRRIQEAMGQCNILHNLDPFEEQKKKAFTDSEEASEVLLHYLRGITEKAATASEEDKMEYFREFLQIALWGNRCDLSISASQENSQTESILDQLHHLEPNILINETSHVQQCLKSSMNSQIIDIVLDNAGFELVTDLCLAEILIVCGWASSIRMHGKAIPWFVSDVTRSDFDWSLDSLSNSSKPSMAYFGDLWKQRLTNKSWNFSAENFWTTPYDFAEMKTHAPDLYESFKDTKIIFFKGDLNYRKLVGDLNWEPTTSFEVALRGFHPAPLCALRTCKADLIAGLEKGQKDEVEKKDKKWMLDGNWSVISFCGKSNQ</sequence>
<evidence type="ECO:0000256" key="3">
    <source>
        <dbReference type="ARBA" id="ARBA00009519"/>
    </source>
</evidence>
<evidence type="ECO:0000256" key="8">
    <source>
        <dbReference type="ARBA" id="ARBA00045980"/>
    </source>
</evidence>
<keyword evidence="6 10" id="KW-0378">Hydrolase</keyword>
<dbReference type="InterPro" id="IPR036075">
    <property type="entry name" value="ARMT-1-like_metal-bd_sf"/>
</dbReference>
<evidence type="ECO:0000256" key="1">
    <source>
        <dbReference type="ARBA" id="ARBA00000807"/>
    </source>
</evidence>
<dbReference type="GO" id="GO:0005634">
    <property type="term" value="C:nucleus"/>
    <property type="evidence" value="ECO:0007669"/>
    <property type="project" value="TreeGrafter"/>
</dbReference>
<dbReference type="FunFam" id="1.20.930.60:FF:000001">
    <property type="entry name" value="protein-glutamate O-methyltransferase isoform X1"/>
    <property type="match status" value="1"/>
</dbReference>
<dbReference type="SUPFAM" id="SSF111321">
    <property type="entry name" value="AF1104-like"/>
    <property type="match status" value="1"/>
</dbReference>
<dbReference type="EC" id="2.1.1.-" evidence="10"/>
<evidence type="ECO:0000259" key="11">
    <source>
        <dbReference type="Pfam" id="PF01937"/>
    </source>
</evidence>
<comment type="domain">
    <text evidence="10">Subfamily III proteins have a conserved RTxK motif about 40-50 residues from the C-terminus; the threonine may be replaced by serine or cysteine.</text>
</comment>
<evidence type="ECO:0000256" key="5">
    <source>
        <dbReference type="ARBA" id="ARBA00022723"/>
    </source>
</evidence>
<name>A0A8B8DVB8_CRAVI</name>
<organism evidence="12 13">
    <name type="scientific">Crassostrea virginica</name>
    <name type="common">Eastern oyster</name>
    <dbReference type="NCBI Taxonomy" id="6565"/>
    <lineage>
        <taxon>Eukaryota</taxon>
        <taxon>Metazoa</taxon>
        <taxon>Spiralia</taxon>
        <taxon>Lophotrochozoa</taxon>
        <taxon>Mollusca</taxon>
        <taxon>Bivalvia</taxon>
        <taxon>Autobranchia</taxon>
        <taxon>Pteriomorphia</taxon>
        <taxon>Ostreida</taxon>
        <taxon>Ostreoidea</taxon>
        <taxon>Ostreidae</taxon>
        <taxon>Crassostrea</taxon>
    </lineage>
</organism>
<reference evidence="13" key="1">
    <citation type="submission" date="2025-08" db="UniProtKB">
        <authorList>
            <consortium name="RefSeq"/>
        </authorList>
    </citation>
    <scope>IDENTIFICATION</scope>
    <source>
        <tissue evidence="13">Whole sample</tissue>
    </source>
</reference>
<dbReference type="GO" id="GO:0006974">
    <property type="term" value="P:DNA damage response"/>
    <property type="evidence" value="ECO:0007669"/>
    <property type="project" value="TreeGrafter"/>
</dbReference>
<keyword evidence="12" id="KW-1185">Reference proteome</keyword>
<evidence type="ECO:0000256" key="7">
    <source>
        <dbReference type="ARBA" id="ARBA00023211"/>
    </source>
</evidence>
<dbReference type="GO" id="GO:0016791">
    <property type="term" value="F:phosphatase activity"/>
    <property type="evidence" value="ECO:0007669"/>
    <property type="project" value="TreeGrafter"/>
</dbReference>
<comment type="similarity">
    <text evidence="3 10">Belongs to the damage-control phosphatase family. Sugar phosphate phosphatase III subfamily.</text>
</comment>
<dbReference type="GO" id="GO:0030643">
    <property type="term" value="P:intracellular phosphate ion homeostasis"/>
    <property type="evidence" value="ECO:0007669"/>
    <property type="project" value="UniProtKB-ARBA"/>
</dbReference>
<dbReference type="Gene3D" id="1.20.930.60">
    <property type="match status" value="1"/>
</dbReference>
<dbReference type="KEGG" id="cvn:111129394"/>
<dbReference type="PANTHER" id="PTHR12260:SF6">
    <property type="entry name" value="DAMAGE-CONTROL PHOSPHATASE ARMT1"/>
    <property type="match status" value="1"/>
</dbReference>
<dbReference type="GO" id="GO:0051998">
    <property type="term" value="F:protein carboxyl O-methyltransferase activity"/>
    <property type="evidence" value="ECO:0007669"/>
    <property type="project" value="UniProtKB-UniRule"/>
</dbReference>
<gene>
    <name evidence="13" type="primary">LOC111129394</name>
</gene>
<comment type="catalytic activity">
    <reaction evidence="1 10">
        <text>L-glutamyl-[protein] + S-adenosyl-L-methionine = [protein]-L-glutamate 5-O-methyl ester + S-adenosyl-L-homocysteine</text>
        <dbReference type="Rhea" id="RHEA:24452"/>
        <dbReference type="Rhea" id="RHEA-COMP:10208"/>
        <dbReference type="Rhea" id="RHEA-COMP:10311"/>
        <dbReference type="ChEBI" id="CHEBI:29973"/>
        <dbReference type="ChEBI" id="CHEBI:57856"/>
        <dbReference type="ChEBI" id="CHEBI:59789"/>
        <dbReference type="ChEBI" id="CHEBI:82795"/>
    </reaction>
</comment>
<accession>A0A8B8DVB8</accession>
<dbReference type="OrthoDB" id="541375at2759"/>
<dbReference type="Proteomes" id="UP000694844">
    <property type="component" value="Chromosome 4"/>
</dbReference>